<dbReference type="AlphaFoldDB" id="A0AAW3ZV92"/>
<sequence length="188" mass="21981">MSDDMEYCIRPRTAQEVAERSLALLAVTSRAFEDVPTRTLNWAKVNEIDKFFSDKEREFFFLPNRPDQRDINTFSWKIEALVSLLWALRAIEQFPPLNVQVDLNSVGALVLAYEAPSKFVNEAKLRPMPELEELENALYNQHWRVRDAQLFGRPMPVELNPIVVYERRYGMSWLVGWGEDWDDVPTDT</sequence>
<organism evidence="1 2">
    <name type="scientific">Pseudomarimonas arenosa</name>
    <dbReference type="NCBI Taxonomy" id="2774145"/>
    <lineage>
        <taxon>Bacteria</taxon>
        <taxon>Pseudomonadati</taxon>
        <taxon>Pseudomonadota</taxon>
        <taxon>Gammaproteobacteria</taxon>
        <taxon>Lysobacterales</taxon>
        <taxon>Lysobacteraceae</taxon>
        <taxon>Pseudomarimonas</taxon>
    </lineage>
</organism>
<evidence type="ECO:0000313" key="1">
    <source>
        <dbReference type="EMBL" id="MBD8528217.1"/>
    </source>
</evidence>
<dbReference type="EMBL" id="JACYTR010000098">
    <property type="protein sequence ID" value="MBD8528217.1"/>
    <property type="molecule type" value="Genomic_DNA"/>
</dbReference>
<comment type="caution">
    <text evidence="1">The sequence shown here is derived from an EMBL/GenBank/DDBJ whole genome shotgun (WGS) entry which is preliminary data.</text>
</comment>
<proteinExistence type="predicted"/>
<reference evidence="1 2" key="1">
    <citation type="submission" date="2020-09" db="EMBL/GenBank/DDBJ databases">
        <title>Pseudoxanthomonas sp. CAU 1598 isolated from sand of Yaerae Beach.</title>
        <authorList>
            <person name="Kim W."/>
        </authorList>
    </citation>
    <scope>NUCLEOTIDE SEQUENCE [LARGE SCALE GENOMIC DNA]</scope>
    <source>
        <strain evidence="1 2">CAU 1598</strain>
    </source>
</reference>
<dbReference type="Proteomes" id="UP000613768">
    <property type="component" value="Unassembled WGS sequence"/>
</dbReference>
<accession>A0AAW3ZV92</accession>
<dbReference type="InterPro" id="IPR025368">
    <property type="entry name" value="DUF4272"/>
</dbReference>
<name>A0AAW3ZV92_9GAMM</name>
<protein>
    <submittedName>
        <fullName evidence="1">DUF4272 domain-containing protein</fullName>
    </submittedName>
</protein>
<dbReference type="RefSeq" id="WP_192031634.1">
    <property type="nucleotide sequence ID" value="NZ_JACYTR010000098.1"/>
</dbReference>
<gene>
    <name evidence="1" type="ORF">IFO71_20915</name>
</gene>
<dbReference type="Pfam" id="PF14094">
    <property type="entry name" value="DUF4272"/>
    <property type="match status" value="1"/>
</dbReference>
<keyword evidence="2" id="KW-1185">Reference proteome</keyword>
<evidence type="ECO:0000313" key="2">
    <source>
        <dbReference type="Proteomes" id="UP000613768"/>
    </source>
</evidence>